<organism evidence="1">
    <name type="scientific">Phage sp. ctv3H3</name>
    <dbReference type="NCBI Taxonomy" id="2826753"/>
    <lineage>
        <taxon>Viruses</taxon>
    </lineage>
</organism>
<dbReference type="EMBL" id="BK015120">
    <property type="protein sequence ID" value="DAD91741.1"/>
    <property type="molecule type" value="Genomic_DNA"/>
</dbReference>
<reference evidence="1" key="1">
    <citation type="journal article" date="2021" name="Proc. Natl. Acad. Sci. U.S.A.">
        <title>A Catalog of Tens of Thousands of Viruses from Human Metagenomes Reveals Hidden Associations with Chronic Diseases.</title>
        <authorList>
            <person name="Tisza M.J."/>
            <person name="Buck C.B."/>
        </authorList>
    </citation>
    <scope>NUCLEOTIDE SEQUENCE</scope>
    <source>
        <strain evidence="1">Ctv3H3</strain>
    </source>
</reference>
<proteinExistence type="predicted"/>
<sequence>MTKKATNNVPTWYKDKTNKYHTILTDDIDSLLSCAILKQIMGWNVEEIFLLKKKVKGHEGQDLKGKTKNATQSEGIGVDLALHKGKCFDNHITRFSNIDYKNEESINPNLIENITRQNYTEKYAGSTVLLLWSLYDLQKEGLTDEVMMMLLAIDSAYLGYYSSRYQKHVKHYLVDILELPEFYHCIERHSIEEFQNIKDKYKLKEKITLKKGHVITKIDIDAINDTLLWDTDTNLQIELPQDKFYPDKYFIDVVKDIYGKRAKRYDEIIPKEPYCYALTKTNLLNYSIEVKE</sequence>
<evidence type="ECO:0000313" key="1">
    <source>
        <dbReference type="EMBL" id="DAD91741.1"/>
    </source>
</evidence>
<accession>A0A8S5NAD2</accession>
<name>A0A8S5NAD2_9VIRU</name>
<protein>
    <submittedName>
        <fullName evidence="1">Uncharacterized protein</fullName>
    </submittedName>
</protein>